<dbReference type="Gene3D" id="3.40.830.10">
    <property type="entry name" value="LigB-like"/>
    <property type="match status" value="1"/>
</dbReference>
<dbReference type="EMBL" id="DRKP01000061">
    <property type="protein sequence ID" value="HEB95865.1"/>
    <property type="molecule type" value="Genomic_DNA"/>
</dbReference>
<organism evidence="3">
    <name type="scientific">Sedimenticola thiotaurini</name>
    <dbReference type="NCBI Taxonomy" id="1543721"/>
    <lineage>
        <taxon>Bacteria</taxon>
        <taxon>Pseudomonadati</taxon>
        <taxon>Pseudomonadota</taxon>
        <taxon>Gammaproteobacteria</taxon>
        <taxon>Chromatiales</taxon>
        <taxon>Sedimenticolaceae</taxon>
        <taxon>Sedimenticola</taxon>
    </lineage>
</organism>
<dbReference type="CDD" id="cd07361">
    <property type="entry name" value="MEMO_like"/>
    <property type="match status" value="1"/>
</dbReference>
<dbReference type="NCBIfam" id="TIGR04336">
    <property type="entry name" value="AmmeMemoSam_B"/>
    <property type="match status" value="1"/>
</dbReference>
<gene>
    <name evidence="3" type="primary">amrB</name>
    <name evidence="3" type="ORF">ENI96_05485</name>
</gene>
<evidence type="ECO:0000313" key="3">
    <source>
        <dbReference type="EMBL" id="HEB95865.1"/>
    </source>
</evidence>
<dbReference type="PANTHER" id="PTHR11060:SF0">
    <property type="entry name" value="PROTEIN MEMO1"/>
    <property type="match status" value="1"/>
</dbReference>
<dbReference type="InterPro" id="IPR002737">
    <property type="entry name" value="MEMO1_fam"/>
</dbReference>
<name>A0A831RMW7_9GAMM</name>
<dbReference type="HAMAP" id="MF_00055">
    <property type="entry name" value="MEMO1"/>
    <property type="match status" value="1"/>
</dbReference>
<proteinExistence type="inferred from homology"/>
<comment type="similarity">
    <text evidence="1 2">Belongs to the MEMO1 family.</text>
</comment>
<sequence>MQQTVRLPAVAGMFYPADADELRREVRRYLAEAPHHRVNRPKALIAPHAGYIYSGPVAGNAYAQLDDVADRITRVVILAPAHRMAFPGLAYSDADWFRTPLGDIPVDREALTAIADLPQVHHLEAAFENEHSIEVHLPFLQEALREFRIVPLLVSDATPQQVEEVLERLWGGDETLIVISSDLSHYLDYDEARAMDRQATQAIEALSPADLSYHHACGRTPISGLLLAARHHHLQPVTLDLRNSGDTAGPRNQVVGYGAYAFA</sequence>
<evidence type="ECO:0000256" key="2">
    <source>
        <dbReference type="HAMAP-Rule" id="MF_00055"/>
    </source>
</evidence>
<evidence type="ECO:0000256" key="1">
    <source>
        <dbReference type="ARBA" id="ARBA00006315"/>
    </source>
</evidence>
<comment type="caution">
    <text evidence="3">The sequence shown here is derived from an EMBL/GenBank/DDBJ whole genome shotgun (WGS) entry which is preliminary data.</text>
</comment>
<dbReference type="Proteomes" id="UP000886251">
    <property type="component" value="Unassembled WGS sequence"/>
</dbReference>
<reference evidence="3" key="1">
    <citation type="journal article" date="2020" name="mSystems">
        <title>Genome- and Community-Level Interaction Insights into Carbon Utilization and Element Cycling Functions of Hydrothermarchaeota in Hydrothermal Sediment.</title>
        <authorList>
            <person name="Zhou Z."/>
            <person name="Liu Y."/>
            <person name="Xu W."/>
            <person name="Pan J."/>
            <person name="Luo Z.H."/>
            <person name="Li M."/>
        </authorList>
    </citation>
    <scope>NUCLEOTIDE SEQUENCE [LARGE SCALE GENOMIC DNA]</scope>
    <source>
        <strain evidence="3">HyVt-443</strain>
    </source>
</reference>
<accession>A0A831RMW7</accession>
<dbReference type="AlphaFoldDB" id="A0A831RMW7"/>
<dbReference type="Pfam" id="PF01875">
    <property type="entry name" value="Memo"/>
    <property type="match status" value="1"/>
</dbReference>
<dbReference type="PANTHER" id="PTHR11060">
    <property type="entry name" value="PROTEIN MEMO1"/>
    <property type="match status" value="1"/>
</dbReference>
<protein>
    <recommendedName>
        <fullName evidence="2">MEMO1 family protein ENI96_05485</fullName>
    </recommendedName>
</protein>